<dbReference type="AlphaFoldDB" id="A0A9D9DHW0"/>
<organism evidence="1 2">
    <name type="scientific">Candidatus Onthovivens merdipullorum</name>
    <dbReference type="NCBI Taxonomy" id="2840889"/>
    <lineage>
        <taxon>Bacteria</taxon>
        <taxon>Bacillati</taxon>
        <taxon>Bacillota</taxon>
        <taxon>Bacilli</taxon>
        <taxon>Bacillales</taxon>
        <taxon>Candidatus Onthovivens</taxon>
    </lineage>
</organism>
<accession>A0A9D9DHW0</accession>
<name>A0A9D9DHW0_9BACL</name>
<reference evidence="1" key="2">
    <citation type="journal article" date="2021" name="PeerJ">
        <title>Extensive microbial diversity within the chicken gut microbiome revealed by metagenomics and culture.</title>
        <authorList>
            <person name="Gilroy R."/>
            <person name="Ravi A."/>
            <person name="Getino M."/>
            <person name="Pursley I."/>
            <person name="Horton D.L."/>
            <person name="Alikhan N.F."/>
            <person name="Baker D."/>
            <person name="Gharbi K."/>
            <person name="Hall N."/>
            <person name="Watson M."/>
            <person name="Adriaenssens E.M."/>
            <person name="Foster-Nyarko E."/>
            <person name="Jarju S."/>
            <person name="Secka A."/>
            <person name="Antonio M."/>
            <person name="Oren A."/>
            <person name="Chaudhuri R.R."/>
            <person name="La Ragione R."/>
            <person name="Hildebrand F."/>
            <person name="Pallen M.J."/>
        </authorList>
    </citation>
    <scope>NUCLEOTIDE SEQUENCE</scope>
    <source>
        <strain evidence="1">11159</strain>
    </source>
</reference>
<reference evidence="1" key="1">
    <citation type="submission" date="2020-10" db="EMBL/GenBank/DDBJ databases">
        <authorList>
            <person name="Gilroy R."/>
        </authorList>
    </citation>
    <scope>NUCLEOTIDE SEQUENCE</scope>
    <source>
        <strain evidence="1">11159</strain>
    </source>
</reference>
<evidence type="ECO:0000313" key="1">
    <source>
        <dbReference type="EMBL" id="MBO8427481.1"/>
    </source>
</evidence>
<sequence>MEEIKSLYLVELIKEIPYLNFKIGTKFEFPDTIEQVGAEMIYHYNRDFNNVIEDSNVVRMLYNYFIFDILNNSKGNDYVKLINKVEVGNIYITTNKKIAGELKEINPYNLNEEGNRMSYMCTLSNNNEFFTIFDLIECKLKFDIDSLNFIFNKIKDSDKTLNFQILRLGKDNSYIIILNKVYCTNTLKEKIMTIAESYNSFDSLELNRCVLASNSVNKCCLTLTKV</sequence>
<proteinExistence type="predicted"/>
<protein>
    <submittedName>
        <fullName evidence="1">Uncharacterized protein</fullName>
    </submittedName>
</protein>
<gene>
    <name evidence="1" type="ORF">IAC58_02865</name>
</gene>
<comment type="caution">
    <text evidence="1">The sequence shown here is derived from an EMBL/GenBank/DDBJ whole genome shotgun (WGS) entry which is preliminary data.</text>
</comment>
<dbReference type="EMBL" id="JADIMY010000063">
    <property type="protein sequence ID" value="MBO8427481.1"/>
    <property type="molecule type" value="Genomic_DNA"/>
</dbReference>
<dbReference type="Proteomes" id="UP000823613">
    <property type="component" value="Unassembled WGS sequence"/>
</dbReference>
<evidence type="ECO:0000313" key="2">
    <source>
        <dbReference type="Proteomes" id="UP000823613"/>
    </source>
</evidence>